<dbReference type="SUPFAM" id="SSF53850">
    <property type="entry name" value="Periplasmic binding protein-like II"/>
    <property type="match status" value="1"/>
</dbReference>
<sequence>MELRHAAETHIARTGPRSGGRRLTAVLSGVLASVLLAACAPNSTSTSGDSSADDYPSKGVTLTVVYPAGSAPDSTARTLAAELEKELDTNITVVNQDGGNGMVGLSQLLGEKADGHQLAFTASPPLTTSWQQIKSNFTGPDSIDPVAQTNEVPSVLFVNGDSGITSVEDFVAKAKKSKLKVGVPGASSVQRFQLEEFTKAAGIRVEQVVTDAGQQILPVVNGTLDAAVAQPSPILQYVQKGDLRMTGYFGDRKPKGLEVGTFADAGYETTFGGFEGFIAPKGVPEKVLDRLDEAVKKATASKAFTDFMAKTHGVPAFLDRAAFEKRMAADVATSKKYIDDLGLKK</sequence>
<name>A0A345XPX5_9ACTN</name>
<evidence type="ECO:0000313" key="3">
    <source>
        <dbReference type="Proteomes" id="UP000254425"/>
    </source>
</evidence>
<protein>
    <submittedName>
        <fullName evidence="2">Tripartite tricarboxylate transporter substrate binding protein</fullName>
    </submittedName>
</protein>
<organism evidence="2 3">
    <name type="scientific">Streptomyces armeniacus</name>
    <dbReference type="NCBI Taxonomy" id="83291"/>
    <lineage>
        <taxon>Bacteria</taxon>
        <taxon>Bacillati</taxon>
        <taxon>Actinomycetota</taxon>
        <taxon>Actinomycetes</taxon>
        <taxon>Kitasatosporales</taxon>
        <taxon>Streptomycetaceae</taxon>
        <taxon>Streptomyces</taxon>
    </lineage>
</organism>
<dbReference type="PIRSF" id="PIRSF017082">
    <property type="entry name" value="YflP"/>
    <property type="match status" value="1"/>
</dbReference>
<dbReference type="InterPro" id="IPR005064">
    <property type="entry name" value="BUG"/>
</dbReference>
<dbReference type="RefSeq" id="WP_208878698.1">
    <property type="nucleotide sequence ID" value="NZ_CP031320.1"/>
</dbReference>
<comment type="similarity">
    <text evidence="1">Belongs to the UPF0065 (bug) family.</text>
</comment>
<dbReference type="Proteomes" id="UP000254425">
    <property type="component" value="Chromosome"/>
</dbReference>
<gene>
    <name evidence="2" type="ORF">DVA86_14530</name>
</gene>
<dbReference type="Pfam" id="PF03401">
    <property type="entry name" value="TctC"/>
    <property type="match status" value="1"/>
</dbReference>
<dbReference type="Gene3D" id="3.40.190.10">
    <property type="entry name" value="Periplasmic binding protein-like II"/>
    <property type="match status" value="1"/>
</dbReference>
<evidence type="ECO:0000313" key="2">
    <source>
        <dbReference type="EMBL" id="AXK33691.1"/>
    </source>
</evidence>
<dbReference type="PANTHER" id="PTHR42928:SF5">
    <property type="entry name" value="BLR1237 PROTEIN"/>
    <property type="match status" value="1"/>
</dbReference>
<proteinExistence type="inferred from homology"/>
<dbReference type="PANTHER" id="PTHR42928">
    <property type="entry name" value="TRICARBOXYLATE-BINDING PROTEIN"/>
    <property type="match status" value="1"/>
</dbReference>
<dbReference type="EMBL" id="CP031320">
    <property type="protein sequence ID" value="AXK33691.1"/>
    <property type="molecule type" value="Genomic_DNA"/>
</dbReference>
<dbReference type="InterPro" id="IPR042100">
    <property type="entry name" value="Bug_dom1"/>
</dbReference>
<reference evidence="2 3" key="1">
    <citation type="submission" date="2018-07" db="EMBL/GenBank/DDBJ databases">
        <title>Draft genome of the type strain Streptomyces armeniacus ATCC 15676.</title>
        <authorList>
            <person name="Labana P."/>
            <person name="Gosse J.T."/>
            <person name="Boddy C.N."/>
        </authorList>
    </citation>
    <scope>NUCLEOTIDE SEQUENCE [LARGE SCALE GENOMIC DNA]</scope>
    <source>
        <strain evidence="2 3">ATCC 15676</strain>
    </source>
</reference>
<dbReference type="Gene3D" id="3.40.190.150">
    <property type="entry name" value="Bordetella uptake gene, domain 1"/>
    <property type="match status" value="1"/>
</dbReference>
<evidence type="ECO:0000256" key="1">
    <source>
        <dbReference type="ARBA" id="ARBA00006987"/>
    </source>
</evidence>
<dbReference type="AlphaFoldDB" id="A0A345XPX5"/>
<keyword evidence="3" id="KW-1185">Reference proteome</keyword>
<accession>A0A345XPX5</accession>
<dbReference type="CDD" id="cd07012">
    <property type="entry name" value="PBP2_Bug_TTT"/>
    <property type="match status" value="1"/>
</dbReference>
<dbReference type="KEGG" id="sarm:DVA86_14530"/>